<dbReference type="PANTHER" id="PTHR38325">
    <property type="entry name" value="MCG55969"/>
    <property type="match status" value="1"/>
</dbReference>
<dbReference type="Ensembl" id="ENSSRHT00000048984.1">
    <property type="protein sequence ID" value="ENSSRHP00000047651.1"/>
    <property type="gene ID" value="ENSSRHG00000024030.1"/>
</dbReference>
<dbReference type="PANTHER" id="PTHR38325:SF1">
    <property type="entry name" value="GENE, 17455-RELATED"/>
    <property type="match status" value="1"/>
</dbReference>
<proteinExistence type="predicted"/>
<dbReference type="AlphaFoldDB" id="A0A673J7W0"/>
<dbReference type="InterPro" id="IPR039954">
    <property type="entry name" value="DUF5527"/>
</dbReference>
<evidence type="ECO:0000256" key="1">
    <source>
        <dbReference type="SAM" id="MobiDB-lite"/>
    </source>
</evidence>
<evidence type="ECO:0000256" key="2">
    <source>
        <dbReference type="SAM" id="Phobius"/>
    </source>
</evidence>
<reference evidence="3" key="2">
    <citation type="submission" date="2025-09" db="UniProtKB">
        <authorList>
            <consortium name="Ensembl"/>
        </authorList>
    </citation>
    <scope>IDENTIFICATION</scope>
</reference>
<dbReference type="Proteomes" id="UP000472270">
    <property type="component" value="Unassembled WGS sequence"/>
</dbReference>
<keyword evidence="2" id="KW-0812">Transmembrane</keyword>
<name>A0A673J7W0_9TELE</name>
<keyword evidence="4" id="KW-1185">Reference proteome</keyword>
<reference evidence="3" key="1">
    <citation type="submission" date="2025-08" db="UniProtKB">
        <authorList>
            <consortium name="Ensembl"/>
        </authorList>
    </citation>
    <scope>IDENTIFICATION</scope>
</reference>
<sequence>KSVCSPSLYLTLPVLHLYRSRNDMDVPFNLSLSNLSLPVSPTSLPLDLHHPLQTIIIIVCLFVLFGGFVTFLAVGCPSGGSWGVDGDCGPADGLSCGQTLSSEPQLKFWKRLGSMRQSFSSAPTFRRPVQPYISQSRKQSGSMSPAESKTNDSHTYITIPALLQYSTEI</sequence>
<protein>
    <submittedName>
        <fullName evidence="3">Si:ch211-106f21.1</fullName>
    </submittedName>
</protein>
<organism evidence="3 4">
    <name type="scientific">Sinocyclocheilus rhinocerous</name>
    <dbReference type="NCBI Taxonomy" id="307959"/>
    <lineage>
        <taxon>Eukaryota</taxon>
        <taxon>Metazoa</taxon>
        <taxon>Chordata</taxon>
        <taxon>Craniata</taxon>
        <taxon>Vertebrata</taxon>
        <taxon>Euteleostomi</taxon>
        <taxon>Actinopterygii</taxon>
        <taxon>Neopterygii</taxon>
        <taxon>Teleostei</taxon>
        <taxon>Ostariophysi</taxon>
        <taxon>Cypriniformes</taxon>
        <taxon>Cyprinidae</taxon>
        <taxon>Cyprininae</taxon>
        <taxon>Sinocyclocheilus</taxon>
    </lineage>
</organism>
<keyword evidence="2" id="KW-1133">Transmembrane helix</keyword>
<evidence type="ECO:0000313" key="3">
    <source>
        <dbReference type="Ensembl" id="ENSSRHP00000047651.1"/>
    </source>
</evidence>
<dbReference type="Pfam" id="PF17665">
    <property type="entry name" value="DUF5527"/>
    <property type="match status" value="1"/>
</dbReference>
<evidence type="ECO:0000313" key="4">
    <source>
        <dbReference type="Proteomes" id="UP000472270"/>
    </source>
</evidence>
<accession>A0A673J7W0</accession>
<feature type="transmembrane region" description="Helical" evidence="2">
    <location>
        <begin position="52"/>
        <end position="74"/>
    </location>
</feature>
<keyword evidence="2" id="KW-0472">Membrane</keyword>
<feature type="region of interest" description="Disordered" evidence="1">
    <location>
        <begin position="132"/>
        <end position="151"/>
    </location>
</feature>